<sequence>MDRQDRQLSDFLIQPKHLVTTFDSKIGDYEGKTFSGATTTTKDNMTLTVVVYTAKYSKEPNGVQITITFSDSNGKKIIEGLYLNSPNLQKQ</sequence>
<evidence type="ECO:0000313" key="1">
    <source>
        <dbReference type="EMBL" id="SPF53590.1"/>
    </source>
</evidence>
<dbReference type="EMBL" id="OMOF01000649">
    <property type="protein sequence ID" value="SPF53590.1"/>
    <property type="molecule type" value="Genomic_DNA"/>
</dbReference>
<organism evidence="1 2">
    <name type="scientific">Candidatus Desulfosporosinus infrequens</name>
    <dbReference type="NCBI Taxonomy" id="2043169"/>
    <lineage>
        <taxon>Bacteria</taxon>
        <taxon>Bacillati</taxon>
        <taxon>Bacillota</taxon>
        <taxon>Clostridia</taxon>
        <taxon>Eubacteriales</taxon>
        <taxon>Desulfitobacteriaceae</taxon>
        <taxon>Desulfosporosinus</taxon>
    </lineage>
</organism>
<accession>A0A2U3LNW2</accession>
<dbReference type="Proteomes" id="UP000238916">
    <property type="component" value="Unassembled WGS sequence"/>
</dbReference>
<name>A0A2U3LNW2_9FIRM</name>
<evidence type="ECO:0000313" key="2">
    <source>
        <dbReference type="Proteomes" id="UP000238916"/>
    </source>
</evidence>
<dbReference type="AlphaFoldDB" id="A0A2U3LNW2"/>
<reference evidence="2" key="1">
    <citation type="submission" date="2018-02" db="EMBL/GenBank/DDBJ databases">
        <authorList>
            <person name="Hausmann B."/>
        </authorList>
    </citation>
    <scope>NUCLEOTIDE SEQUENCE [LARGE SCALE GENOMIC DNA]</scope>
    <source>
        <strain evidence="2">Peat soil MAG SbF1</strain>
    </source>
</reference>
<gene>
    <name evidence="1" type="ORF">SBF1_6830001</name>
</gene>
<evidence type="ECO:0008006" key="3">
    <source>
        <dbReference type="Google" id="ProtNLM"/>
    </source>
</evidence>
<proteinExistence type="predicted"/>
<protein>
    <recommendedName>
        <fullName evidence="3">DUF3887 domain-containing protein</fullName>
    </recommendedName>
</protein>